<sequence length="166" mass="18266">MNKKARAMLIGSIGTGKTSMTNALLGNKREPLKTQTLSYNDWIVDTPGEYTENPMFYKTIMATSLEVTHVIFLQDATQAKCIFPPGFSMGISKIAIGAVTKKDKEGADIARAVSQLRQAMPTGPIIITSSYTNEGLHHIRSLVELPTFEAISKYCMENSDNYLAEI</sequence>
<dbReference type="SUPFAM" id="SSF52540">
    <property type="entry name" value="P-loop containing nucleoside triphosphate hydrolases"/>
    <property type="match status" value="1"/>
</dbReference>
<dbReference type="CDD" id="cd00882">
    <property type="entry name" value="Ras_like_GTPase"/>
    <property type="match status" value="1"/>
</dbReference>
<comment type="similarity">
    <text evidence="1">Belongs to the EutP/PduV family.</text>
</comment>
<dbReference type="PANTHER" id="PTHR40453">
    <property type="entry name" value="PROTEIN YOEF"/>
    <property type="match status" value="1"/>
</dbReference>
<protein>
    <submittedName>
        <fullName evidence="2">EutP/PduV family microcompartment system protein</fullName>
    </submittedName>
</protein>
<dbReference type="Gene3D" id="3.40.50.300">
    <property type="entry name" value="P-loop containing nucleotide triphosphate hydrolases"/>
    <property type="match status" value="1"/>
</dbReference>
<dbReference type="Proteomes" id="UP001172721">
    <property type="component" value="Unassembled WGS sequence"/>
</dbReference>
<gene>
    <name evidence="2" type="ORF">QYB97_19320</name>
</gene>
<evidence type="ECO:0000313" key="3">
    <source>
        <dbReference type="Proteomes" id="UP001172721"/>
    </source>
</evidence>
<dbReference type="EMBL" id="JAUHTR010000013">
    <property type="protein sequence ID" value="MDN4526640.1"/>
    <property type="molecule type" value="Genomic_DNA"/>
</dbReference>
<keyword evidence="3" id="KW-1185">Reference proteome</keyword>
<name>A0ABT8I1Q2_9BACL</name>
<proteinExistence type="inferred from homology"/>
<dbReference type="PANTHER" id="PTHR40453:SF1">
    <property type="entry name" value="PROTEIN YOEF"/>
    <property type="match status" value="1"/>
</dbReference>
<dbReference type="PIRSF" id="PIRSF036409">
    <property type="entry name" value="EutP_PduV"/>
    <property type="match status" value="1"/>
</dbReference>
<evidence type="ECO:0000256" key="1">
    <source>
        <dbReference type="PIRNR" id="PIRNR036409"/>
    </source>
</evidence>
<organism evidence="2 3">
    <name type="scientific">Fictibacillus fluitans</name>
    <dbReference type="NCBI Taxonomy" id="3058422"/>
    <lineage>
        <taxon>Bacteria</taxon>
        <taxon>Bacillati</taxon>
        <taxon>Bacillota</taxon>
        <taxon>Bacilli</taxon>
        <taxon>Bacillales</taxon>
        <taxon>Fictibacillaceae</taxon>
        <taxon>Fictibacillus</taxon>
    </lineage>
</organism>
<accession>A0ABT8I1Q2</accession>
<keyword evidence="1" id="KW-0547">Nucleotide-binding</keyword>
<dbReference type="InterPro" id="IPR012381">
    <property type="entry name" value="EutP_PduV"/>
</dbReference>
<dbReference type="Pfam" id="PF10662">
    <property type="entry name" value="PduV-EutP"/>
    <property type="match status" value="1"/>
</dbReference>
<evidence type="ECO:0000313" key="2">
    <source>
        <dbReference type="EMBL" id="MDN4526640.1"/>
    </source>
</evidence>
<reference evidence="2" key="1">
    <citation type="submission" date="2023-07" db="EMBL/GenBank/DDBJ databases">
        <title>Fictibacillus sp. isolated from freshwater pond.</title>
        <authorList>
            <person name="Kirdat K."/>
            <person name="Bhat A."/>
            <person name="Mourya A."/>
            <person name="Yadav A."/>
        </authorList>
    </citation>
    <scope>NUCLEOTIDE SEQUENCE</scope>
    <source>
        <strain evidence="2">NE201</strain>
    </source>
</reference>
<dbReference type="RefSeq" id="WP_301167661.1">
    <property type="nucleotide sequence ID" value="NZ_JAUHTR010000013.1"/>
</dbReference>
<comment type="caution">
    <text evidence="2">The sequence shown here is derived from an EMBL/GenBank/DDBJ whole genome shotgun (WGS) entry which is preliminary data.</text>
</comment>
<dbReference type="InterPro" id="IPR027417">
    <property type="entry name" value="P-loop_NTPase"/>
</dbReference>